<dbReference type="PANTHER" id="PTHR31250:SF27">
    <property type="entry name" value="IQ DOMAIN-CONTAINING PROTEIN IQM5"/>
    <property type="match status" value="1"/>
</dbReference>
<reference evidence="4 5" key="1">
    <citation type="submission" date="2018-08" db="EMBL/GenBank/DDBJ databases">
        <title>Paraburkholderia sp. DHOM06 isolated from forest soil.</title>
        <authorList>
            <person name="Gao Z.-H."/>
            <person name="Qiu L.-H."/>
        </authorList>
    </citation>
    <scope>NUCLEOTIDE SEQUENCE [LARGE SCALE GENOMIC DNA]</scope>
    <source>
        <strain evidence="4 5">DHOM06</strain>
    </source>
</reference>
<evidence type="ECO:0000313" key="5">
    <source>
        <dbReference type="Proteomes" id="UP000256838"/>
    </source>
</evidence>
<dbReference type="AlphaFoldDB" id="A0A3D8K750"/>
<feature type="compositionally biased region" description="Pro residues" evidence="3">
    <location>
        <begin position="177"/>
        <end position="187"/>
    </location>
</feature>
<evidence type="ECO:0000256" key="3">
    <source>
        <dbReference type="SAM" id="MobiDB-lite"/>
    </source>
</evidence>
<proteinExistence type="predicted"/>
<evidence type="ECO:0000256" key="1">
    <source>
        <dbReference type="ARBA" id="ARBA00004496"/>
    </source>
</evidence>
<dbReference type="GO" id="GO:0005737">
    <property type="term" value="C:cytoplasm"/>
    <property type="evidence" value="ECO:0007669"/>
    <property type="project" value="UniProtKB-SubCell"/>
</dbReference>
<comment type="subcellular location">
    <subcellularLocation>
        <location evidence="1">Cytoplasm</location>
    </subcellularLocation>
</comment>
<feature type="region of interest" description="Disordered" evidence="3">
    <location>
        <begin position="166"/>
        <end position="211"/>
    </location>
</feature>
<dbReference type="InterPro" id="IPR044159">
    <property type="entry name" value="IQM"/>
</dbReference>
<protein>
    <submittedName>
        <fullName evidence="4">Uncharacterized protein</fullName>
    </submittedName>
</protein>
<sequence>MKKRPAAAWVDAEMIEVAPARTAIFGGNNMDWRDIVSVDQFRNATVLGGLARFSRSLGDLDQLDGLIGQYHALRKRDVASRVAKLGEIISAADQWLLQPPAGNFSYSIPPTAVAGVEAMALRARGKKSYLDAVVAFYLRYPSETAATENAFASIAERPAPVVPVRRRAASFSGRPSAPEPVSSPAPTPSRARSNSVPISRPPPQPQPQLALRPNYLVEKADPLHRSMHAVPSRSGLGMTKLLALWTEARTGGSTDLPFFYWLEEQNPASLEMASVGYLTKEQRRKHLLFVIDGKFLHVAESASANYSTEGRGSMSDGKVDWCIFVLSPDDVLFAGGYRMGEFHHSSFLAGDKIKAAGQICVIDGKLMGITPKSGHYHPGPDELCTMLKFLAERRIDLSAVEVWYPAYGEADPESKPFLIMADEFLRNGGRFDKATTSRVPPYILAGGRPNPEMMRQMAAAVAQRV</sequence>
<organism evidence="4 5">
    <name type="scientific">Trinickia dinghuensis</name>
    <dbReference type="NCBI Taxonomy" id="2291023"/>
    <lineage>
        <taxon>Bacteria</taxon>
        <taxon>Pseudomonadati</taxon>
        <taxon>Pseudomonadota</taxon>
        <taxon>Betaproteobacteria</taxon>
        <taxon>Burkholderiales</taxon>
        <taxon>Burkholderiaceae</taxon>
        <taxon>Trinickia</taxon>
    </lineage>
</organism>
<evidence type="ECO:0000256" key="2">
    <source>
        <dbReference type="ARBA" id="ARBA00022490"/>
    </source>
</evidence>
<comment type="caution">
    <text evidence="4">The sequence shown here is derived from an EMBL/GenBank/DDBJ whole genome shotgun (WGS) entry which is preliminary data.</text>
</comment>
<dbReference type="EMBL" id="QRGA01000001">
    <property type="protein sequence ID" value="RDV00893.1"/>
    <property type="molecule type" value="Genomic_DNA"/>
</dbReference>
<gene>
    <name evidence="4" type="ORF">DWV00_03955</name>
</gene>
<dbReference type="PANTHER" id="PTHR31250">
    <property type="entry name" value="IQ DOMAIN-CONTAINING PROTEIN IQM3"/>
    <property type="match status" value="1"/>
</dbReference>
<keyword evidence="5" id="KW-1185">Reference proteome</keyword>
<keyword evidence="2" id="KW-0963">Cytoplasm</keyword>
<name>A0A3D8K750_9BURK</name>
<evidence type="ECO:0000313" key="4">
    <source>
        <dbReference type="EMBL" id="RDV00893.1"/>
    </source>
</evidence>
<dbReference type="Proteomes" id="UP000256838">
    <property type="component" value="Unassembled WGS sequence"/>
</dbReference>
<accession>A0A3D8K750</accession>